<gene>
    <name evidence="2" type="ORF">KDA_39730</name>
</gene>
<name>A0A402BAY3_9CHLR</name>
<dbReference type="SUPFAM" id="SSF53474">
    <property type="entry name" value="alpha/beta-Hydrolases"/>
    <property type="match status" value="1"/>
</dbReference>
<evidence type="ECO:0000313" key="2">
    <source>
        <dbReference type="EMBL" id="GCE28489.1"/>
    </source>
</evidence>
<dbReference type="InterPro" id="IPR029058">
    <property type="entry name" value="AB_hydrolase_fold"/>
</dbReference>
<sequence length="222" mass="23630">MDASSWIAVIQLLQAQGYNVLAVQNPLTSFDDDVNVTRQALASLSGPTVMAGHSYGGAVITNAGIGATNLRSLVYIAAVGPAEGESVMGIAEQYPTPPIAAHVVPSYRNGYNWVDPPFFPPDFVQDIDIAKAQALAVVQKPITPECFMAKSGPPAWKTVPSWYLVSEDDRVINPDSERFMAKRMGATTRQIPSSHASPVSHPQDVFEIIVAASQVAPVAGRG</sequence>
<dbReference type="PANTHER" id="PTHR37017:SF11">
    <property type="entry name" value="ESTERASE_LIPASE_THIOESTERASE DOMAIN-CONTAINING PROTEIN"/>
    <property type="match status" value="1"/>
</dbReference>
<keyword evidence="3" id="KW-1185">Reference proteome</keyword>
<protein>
    <submittedName>
        <fullName evidence="2">Alpha/beta hydrolase</fullName>
    </submittedName>
</protein>
<proteinExistence type="predicted"/>
<dbReference type="Gene3D" id="3.40.50.1820">
    <property type="entry name" value="alpha/beta hydrolase"/>
    <property type="match status" value="1"/>
</dbReference>
<dbReference type="AlphaFoldDB" id="A0A402BAY3"/>
<feature type="domain" description="AB hydrolase-1" evidence="1">
    <location>
        <begin position="3"/>
        <end position="207"/>
    </location>
</feature>
<accession>A0A402BAY3</accession>
<dbReference type="EMBL" id="BIFT01000001">
    <property type="protein sequence ID" value="GCE28489.1"/>
    <property type="molecule type" value="Genomic_DNA"/>
</dbReference>
<evidence type="ECO:0000313" key="3">
    <source>
        <dbReference type="Proteomes" id="UP000287171"/>
    </source>
</evidence>
<dbReference type="InterPro" id="IPR052897">
    <property type="entry name" value="Sec-Metab_Biosynth_Hydrolase"/>
</dbReference>
<dbReference type="Proteomes" id="UP000287171">
    <property type="component" value="Unassembled WGS sequence"/>
</dbReference>
<organism evidence="2 3">
    <name type="scientific">Dictyobacter alpinus</name>
    <dbReference type="NCBI Taxonomy" id="2014873"/>
    <lineage>
        <taxon>Bacteria</taxon>
        <taxon>Bacillati</taxon>
        <taxon>Chloroflexota</taxon>
        <taxon>Ktedonobacteria</taxon>
        <taxon>Ktedonobacterales</taxon>
        <taxon>Dictyobacteraceae</taxon>
        <taxon>Dictyobacter</taxon>
    </lineage>
</organism>
<dbReference type="InterPro" id="IPR000073">
    <property type="entry name" value="AB_hydrolase_1"/>
</dbReference>
<evidence type="ECO:0000259" key="1">
    <source>
        <dbReference type="Pfam" id="PF12697"/>
    </source>
</evidence>
<reference evidence="3" key="1">
    <citation type="submission" date="2018-12" db="EMBL/GenBank/DDBJ databases">
        <title>Tengunoibacter tsumagoiensis gen. nov., sp. nov., Dictyobacter kobayashii sp. nov., D. alpinus sp. nov., and D. joshuensis sp. nov. and description of Dictyobacteraceae fam. nov. within the order Ktedonobacterales isolated from Tengu-no-mugimeshi.</title>
        <authorList>
            <person name="Wang C.M."/>
            <person name="Zheng Y."/>
            <person name="Sakai Y."/>
            <person name="Toyoda A."/>
            <person name="Minakuchi Y."/>
            <person name="Abe K."/>
            <person name="Yokota A."/>
            <person name="Yabe S."/>
        </authorList>
    </citation>
    <scope>NUCLEOTIDE SEQUENCE [LARGE SCALE GENOMIC DNA]</scope>
    <source>
        <strain evidence="3">Uno16</strain>
    </source>
</reference>
<comment type="caution">
    <text evidence="2">The sequence shown here is derived from an EMBL/GenBank/DDBJ whole genome shotgun (WGS) entry which is preliminary data.</text>
</comment>
<dbReference type="PANTHER" id="PTHR37017">
    <property type="entry name" value="AB HYDROLASE-1 DOMAIN-CONTAINING PROTEIN-RELATED"/>
    <property type="match status" value="1"/>
</dbReference>
<dbReference type="Pfam" id="PF12697">
    <property type="entry name" value="Abhydrolase_6"/>
    <property type="match status" value="1"/>
</dbReference>
<dbReference type="GO" id="GO:0016787">
    <property type="term" value="F:hydrolase activity"/>
    <property type="evidence" value="ECO:0007669"/>
    <property type="project" value="UniProtKB-KW"/>
</dbReference>
<keyword evidence="2" id="KW-0378">Hydrolase</keyword>